<dbReference type="Ensembl" id="ENSAMXT00000038994.1">
    <property type="protein sequence ID" value="ENSAMXP00000041798.1"/>
    <property type="gene ID" value="ENSAMXG00000037930.1"/>
</dbReference>
<name>A0A3B1JHI9_ASTMX</name>
<protein>
    <submittedName>
        <fullName evidence="2">Small integral membrane protein 29</fullName>
    </submittedName>
</protein>
<reference evidence="2" key="4">
    <citation type="submission" date="2025-09" db="UniProtKB">
        <authorList>
            <consortium name="Ensembl"/>
        </authorList>
    </citation>
    <scope>IDENTIFICATION</scope>
</reference>
<organism evidence="2 3">
    <name type="scientific">Astyanax mexicanus</name>
    <name type="common">Blind cave fish</name>
    <name type="synonym">Astyanax fasciatus mexicanus</name>
    <dbReference type="NCBI Taxonomy" id="7994"/>
    <lineage>
        <taxon>Eukaryota</taxon>
        <taxon>Metazoa</taxon>
        <taxon>Chordata</taxon>
        <taxon>Craniata</taxon>
        <taxon>Vertebrata</taxon>
        <taxon>Euteleostomi</taxon>
        <taxon>Actinopterygii</taxon>
        <taxon>Neopterygii</taxon>
        <taxon>Teleostei</taxon>
        <taxon>Ostariophysi</taxon>
        <taxon>Characiformes</taxon>
        <taxon>Characoidei</taxon>
        <taxon>Acestrorhamphidae</taxon>
        <taxon>Acestrorhamphinae</taxon>
        <taxon>Astyanax</taxon>
    </lineage>
</organism>
<reference evidence="3" key="2">
    <citation type="journal article" date="2014" name="Nat. Commun.">
        <title>The cavefish genome reveals candidate genes for eye loss.</title>
        <authorList>
            <person name="McGaugh S.E."/>
            <person name="Gross J.B."/>
            <person name="Aken B."/>
            <person name="Blin M."/>
            <person name="Borowsky R."/>
            <person name="Chalopin D."/>
            <person name="Hinaux H."/>
            <person name="Jeffery W.R."/>
            <person name="Keene A."/>
            <person name="Ma L."/>
            <person name="Minx P."/>
            <person name="Murphy D."/>
            <person name="O'Quin K.E."/>
            <person name="Retaux S."/>
            <person name="Rohner N."/>
            <person name="Searle S.M."/>
            <person name="Stahl B.A."/>
            <person name="Tabin C."/>
            <person name="Volff J.N."/>
            <person name="Yoshizawa M."/>
            <person name="Warren W.C."/>
        </authorList>
    </citation>
    <scope>NUCLEOTIDE SEQUENCE [LARGE SCALE GENOMIC DNA]</scope>
    <source>
        <strain evidence="3">female</strain>
    </source>
</reference>
<evidence type="ECO:0000256" key="1">
    <source>
        <dbReference type="SAM" id="Phobius"/>
    </source>
</evidence>
<reference evidence="2" key="3">
    <citation type="submission" date="2025-08" db="UniProtKB">
        <authorList>
            <consortium name="Ensembl"/>
        </authorList>
    </citation>
    <scope>IDENTIFICATION</scope>
</reference>
<proteinExistence type="predicted"/>
<keyword evidence="3" id="KW-1185">Reference proteome</keyword>
<dbReference type="Bgee" id="ENSAMXG00000037930">
    <property type="expression patterns" value="Expressed in mesonephros and 14 other cell types or tissues"/>
</dbReference>
<feature type="transmembrane region" description="Helical" evidence="1">
    <location>
        <begin position="16"/>
        <end position="37"/>
    </location>
</feature>
<reference evidence="3" key="1">
    <citation type="submission" date="2013-03" db="EMBL/GenBank/DDBJ databases">
        <authorList>
            <person name="Jeffery W."/>
            <person name="Warren W."/>
            <person name="Wilson R.K."/>
        </authorList>
    </citation>
    <scope>NUCLEOTIDE SEQUENCE</scope>
    <source>
        <strain evidence="3">female</strain>
    </source>
</reference>
<dbReference type="AlphaFoldDB" id="A0A3B1JHI9"/>
<dbReference type="PANTHER" id="PTHR47730:SF1">
    <property type="entry name" value="SMALL INTEGRAL MEMBRANE PROTEIN 29"/>
    <property type="match status" value="1"/>
</dbReference>
<keyword evidence="1" id="KW-0472">Membrane</keyword>
<dbReference type="InParanoid" id="A0A3B1JHI9"/>
<accession>A0A3B1JHI9</accession>
<sequence length="98" mass="11504">MNSTTQPPHTVSGDTAVGYVLVPFFSITLIGIIVMYLRRKQRIDRLRHQLLPVYTYDPSEELNEAEQETLWKEEDTKVVQGWMKNYHQRLPLMKDLNA</sequence>
<dbReference type="GeneTree" id="ENSGT00410000025882"/>
<dbReference type="PANTHER" id="PTHR47730">
    <property type="entry name" value="SMALL INTEGRAL MEMBRANE PROTEIN 29"/>
    <property type="match status" value="1"/>
</dbReference>
<evidence type="ECO:0000313" key="2">
    <source>
        <dbReference type="Ensembl" id="ENSAMXP00000041798.1"/>
    </source>
</evidence>
<dbReference type="Proteomes" id="UP000018467">
    <property type="component" value="Unassembled WGS sequence"/>
</dbReference>
<keyword evidence="1" id="KW-0812">Transmembrane</keyword>
<evidence type="ECO:0000313" key="3">
    <source>
        <dbReference type="Proteomes" id="UP000018467"/>
    </source>
</evidence>
<keyword evidence="1" id="KW-1133">Transmembrane helix</keyword>
<dbReference type="FunCoup" id="A0A3B1JHI9">
    <property type="interactions" value="1024"/>
</dbReference>
<dbReference type="InterPro" id="IPR043239">
    <property type="entry name" value="SMIM29"/>
</dbReference>